<keyword evidence="9" id="KW-0862">Zinc</keyword>
<dbReference type="InterPro" id="IPR039688">
    <property type="entry name" value="STAC1/2/3"/>
</dbReference>
<feature type="region of interest" description="Disordered" evidence="12">
    <location>
        <begin position="172"/>
        <end position="234"/>
    </location>
</feature>
<evidence type="ECO:0000256" key="3">
    <source>
        <dbReference type="ARBA" id="ARBA00022443"/>
    </source>
</evidence>
<dbReference type="SMART" id="SM00326">
    <property type="entry name" value="SH3"/>
    <property type="match status" value="2"/>
</dbReference>
<feature type="compositionally biased region" description="Pro residues" evidence="12">
    <location>
        <begin position="188"/>
        <end position="212"/>
    </location>
</feature>
<dbReference type="Gene3D" id="1.20.1270.60">
    <property type="entry name" value="Arfaptin homology (AH) domain/BAR domain"/>
    <property type="match status" value="1"/>
</dbReference>
<sequence length="656" mass="73623">MLKDTEEEAKLSTELSRNLVQGIAAQIQELTSRKKMLLKKWFLFRETYMCRIDKTEDKVNKVFREYQDNWNKYAESLEKDAANVKEMVVLHSYNSHNEYILQKTSFNSLHDEFYGRQVYDMLDELQAIHEDLVKGLKTSMHKCGEMMRTKAQKTCSHLTSFVETVSRVNASEDTSELVNRQDLIDKAYPPPPCKFRPPDLPPPKLPDSPPVDLPSLPDQLSLNDLTQSPLGHSREAIKQTEFAVSGALERLHKEYQSVKSLLDSYRDNPTLGDPNTLIEELLEMRNKIRVKEAELVMIRAKLNMFMSLVEAAPPEMSFQLSSPIPPPSGHPRKLAAGLVSGRDHDFVESEKRRPALCAYCGGMIQPPISKGVKCRSCKMNLHHRCQNSVPYCHGTPPTKPASKSAAKAVSKRISQILTRKSSADPHDTASNGSFDDEEGDGVYEPPPPPLPRGSSDKRTASLSPAPEPPPRGESLDPENYARLDAVQIHNSFEDTLELGDSSSYCVALFEYACVNPNDLHLQPGDVIELINTSSSDWWKGSCRARVGYFPATYVQAVSTGNQIFMSQFDFAAEGQGELPLLEGQIVVMLRDNQDGWLYGRSGTEEGLFPWQLHQETHNCLVLFHAHPSLHPLVIVLTSSFVLHITNQLAFSSTLFI</sequence>
<keyword evidence="4" id="KW-1003">Cell membrane</keyword>
<evidence type="ECO:0000256" key="10">
    <source>
        <dbReference type="ARBA" id="ARBA00023136"/>
    </source>
</evidence>
<keyword evidence="16" id="KW-1185">Reference proteome</keyword>
<proteinExistence type="predicted"/>
<dbReference type="CDD" id="cd00174">
    <property type="entry name" value="SH3"/>
    <property type="match status" value="1"/>
</dbReference>
<dbReference type="PANTHER" id="PTHR15135:SF7">
    <property type="entry name" value="STAC-LIKE, ISOFORM J"/>
    <property type="match status" value="1"/>
</dbReference>
<protein>
    <submittedName>
        <fullName evidence="15">SH3 and cysteine-rich domain-containing protein</fullName>
    </submittedName>
</protein>
<dbReference type="PRINTS" id="PR01887">
    <property type="entry name" value="SPECTRNALPHA"/>
</dbReference>
<evidence type="ECO:0000256" key="4">
    <source>
        <dbReference type="ARBA" id="ARBA00022475"/>
    </source>
</evidence>
<dbReference type="InterPro" id="IPR036028">
    <property type="entry name" value="SH3-like_dom_sf"/>
</dbReference>
<dbReference type="Gene3D" id="6.10.140.470">
    <property type="match status" value="1"/>
</dbReference>
<dbReference type="InterPro" id="IPR002219">
    <property type="entry name" value="PKC_DAG/PE"/>
</dbReference>
<feature type="domain" description="SH3" evidence="13">
    <location>
        <begin position="500"/>
        <end position="559"/>
    </location>
</feature>
<evidence type="ECO:0000256" key="7">
    <source>
        <dbReference type="ARBA" id="ARBA00022737"/>
    </source>
</evidence>
<evidence type="ECO:0000256" key="9">
    <source>
        <dbReference type="ARBA" id="ARBA00022833"/>
    </source>
</evidence>
<dbReference type="Pfam" id="PF00018">
    <property type="entry name" value="SH3_1"/>
    <property type="match status" value="2"/>
</dbReference>
<evidence type="ECO:0000256" key="8">
    <source>
        <dbReference type="ARBA" id="ARBA00022771"/>
    </source>
</evidence>
<evidence type="ECO:0000313" key="15">
    <source>
        <dbReference type="EMBL" id="CAI8036229.1"/>
    </source>
</evidence>
<gene>
    <name evidence="15" type="ORF">GBAR_LOCUS20315</name>
</gene>
<dbReference type="GO" id="GO:0003009">
    <property type="term" value="P:skeletal muscle contraction"/>
    <property type="evidence" value="ECO:0007669"/>
    <property type="project" value="TreeGrafter"/>
</dbReference>
<dbReference type="EMBL" id="CASHTH010002851">
    <property type="protein sequence ID" value="CAI8036229.1"/>
    <property type="molecule type" value="Genomic_DNA"/>
</dbReference>
<dbReference type="SUPFAM" id="SSF57889">
    <property type="entry name" value="Cysteine-rich domain"/>
    <property type="match status" value="1"/>
</dbReference>
<evidence type="ECO:0000259" key="14">
    <source>
        <dbReference type="PROSITE" id="PS50081"/>
    </source>
</evidence>
<dbReference type="PROSITE" id="PS00479">
    <property type="entry name" value="ZF_DAG_PE_1"/>
    <property type="match status" value="1"/>
</dbReference>
<comment type="subcellular location">
    <subcellularLocation>
        <location evidence="1">Cell membrane</location>
        <location evidence="1">Sarcolemma</location>
        <topology evidence="1">Peripheral membrane protein</topology>
        <orientation evidence="1">Cytoplasmic side</orientation>
    </subcellularLocation>
    <subcellularLocation>
        <location evidence="2">Cytoplasm</location>
    </subcellularLocation>
</comment>
<keyword evidence="10" id="KW-0472">Membrane</keyword>
<keyword evidence="8" id="KW-0863">Zinc-finger</keyword>
<evidence type="ECO:0000256" key="6">
    <source>
        <dbReference type="ARBA" id="ARBA00022723"/>
    </source>
</evidence>
<evidence type="ECO:0000256" key="12">
    <source>
        <dbReference type="SAM" id="MobiDB-lite"/>
    </source>
</evidence>
<dbReference type="GO" id="GO:0005737">
    <property type="term" value="C:cytoplasm"/>
    <property type="evidence" value="ECO:0007669"/>
    <property type="project" value="UniProtKB-SubCell"/>
</dbReference>
<feature type="domain" description="Phorbol-ester/DAG-type" evidence="14">
    <location>
        <begin position="343"/>
        <end position="392"/>
    </location>
</feature>
<dbReference type="GO" id="GO:1903078">
    <property type="term" value="P:positive regulation of protein localization to plasma membrane"/>
    <property type="evidence" value="ECO:0007669"/>
    <property type="project" value="TreeGrafter"/>
</dbReference>
<evidence type="ECO:0000256" key="2">
    <source>
        <dbReference type="ARBA" id="ARBA00004496"/>
    </source>
</evidence>
<feature type="compositionally biased region" description="Low complexity" evidence="12">
    <location>
        <begin position="213"/>
        <end position="225"/>
    </location>
</feature>
<accession>A0AA35SV62</accession>
<keyword evidence="5" id="KW-0963">Cytoplasm</keyword>
<dbReference type="Proteomes" id="UP001174909">
    <property type="component" value="Unassembled WGS sequence"/>
</dbReference>
<organism evidence="15 16">
    <name type="scientific">Geodia barretti</name>
    <name type="common">Barrett's horny sponge</name>
    <dbReference type="NCBI Taxonomy" id="519541"/>
    <lineage>
        <taxon>Eukaryota</taxon>
        <taxon>Metazoa</taxon>
        <taxon>Porifera</taxon>
        <taxon>Demospongiae</taxon>
        <taxon>Heteroscleromorpha</taxon>
        <taxon>Tetractinellida</taxon>
        <taxon>Astrophorina</taxon>
        <taxon>Geodiidae</taxon>
        <taxon>Geodia</taxon>
    </lineage>
</organism>
<dbReference type="Gene3D" id="3.30.60.20">
    <property type="match status" value="1"/>
</dbReference>
<dbReference type="SUPFAM" id="SSF103657">
    <property type="entry name" value="BAR/IMD domain-like"/>
    <property type="match status" value="1"/>
</dbReference>
<dbReference type="InterPro" id="IPR001452">
    <property type="entry name" value="SH3_domain"/>
</dbReference>
<evidence type="ECO:0000313" key="16">
    <source>
        <dbReference type="Proteomes" id="UP001174909"/>
    </source>
</evidence>
<dbReference type="PROSITE" id="PS50081">
    <property type="entry name" value="ZF_DAG_PE_2"/>
    <property type="match status" value="1"/>
</dbReference>
<dbReference type="Pfam" id="PF00130">
    <property type="entry name" value="C1_1"/>
    <property type="match status" value="1"/>
</dbReference>
<keyword evidence="7" id="KW-0677">Repeat</keyword>
<dbReference type="SMART" id="SM00109">
    <property type="entry name" value="C1"/>
    <property type="match status" value="1"/>
</dbReference>
<evidence type="ECO:0000259" key="13">
    <source>
        <dbReference type="PROSITE" id="PS50002"/>
    </source>
</evidence>
<dbReference type="PROSITE" id="PS50002">
    <property type="entry name" value="SH3"/>
    <property type="match status" value="1"/>
</dbReference>
<keyword evidence="6" id="KW-0479">Metal-binding</keyword>
<feature type="region of interest" description="Disordered" evidence="12">
    <location>
        <begin position="388"/>
        <end position="477"/>
    </location>
</feature>
<dbReference type="InterPro" id="IPR046349">
    <property type="entry name" value="C1-like_sf"/>
</dbReference>
<keyword evidence="3 11" id="KW-0728">SH3 domain</keyword>
<evidence type="ECO:0000256" key="11">
    <source>
        <dbReference type="PROSITE-ProRule" id="PRU00192"/>
    </source>
</evidence>
<dbReference type="PANTHER" id="PTHR15135">
    <property type="entry name" value="STAC"/>
    <property type="match status" value="1"/>
</dbReference>
<name>A0AA35SV62_GEOBA</name>
<evidence type="ECO:0000256" key="5">
    <source>
        <dbReference type="ARBA" id="ARBA00022490"/>
    </source>
</evidence>
<dbReference type="AlphaFoldDB" id="A0AA35SV62"/>
<dbReference type="PRINTS" id="PR00452">
    <property type="entry name" value="SH3DOMAIN"/>
</dbReference>
<dbReference type="Gene3D" id="2.30.30.40">
    <property type="entry name" value="SH3 Domains"/>
    <property type="match status" value="2"/>
</dbReference>
<dbReference type="GO" id="GO:0008270">
    <property type="term" value="F:zinc ion binding"/>
    <property type="evidence" value="ECO:0007669"/>
    <property type="project" value="UniProtKB-KW"/>
</dbReference>
<evidence type="ECO:0000256" key="1">
    <source>
        <dbReference type="ARBA" id="ARBA00004278"/>
    </source>
</evidence>
<dbReference type="SUPFAM" id="SSF50044">
    <property type="entry name" value="SH3-domain"/>
    <property type="match status" value="2"/>
</dbReference>
<reference evidence="15" key="1">
    <citation type="submission" date="2023-03" db="EMBL/GenBank/DDBJ databases">
        <authorList>
            <person name="Steffen K."/>
            <person name="Cardenas P."/>
        </authorList>
    </citation>
    <scope>NUCLEOTIDE SEQUENCE</scope>
</reference>
<comment type="caution">
    <text evidence="15">The sequence shown here is derived from an EMBL/GenBank/DDBJ whole genome shotgun (WGS) entry which is preliminary data.</text>
</comment>
<dbReference type="InterPro" id="IPR027267">
    <property type="entry name" value="AH/BAR_dom_sf"/>
</dbReference>